<dbReference type="InterPro" id="IPR015422">
    <property type="entry name" value="PyrdxlP-dep_Trfase_small"/>
</dbReference>
<reference evidence="1" key="1">
    <citation type="submission" date="2022-11" db="EMBL/GenBank/DDBJ databases">
        <title>Lacinutrix neustonica HL-RS19T sp. nov., isolated from the surface microlayer sample of brackish Lake Shihwa.</title>
        <authorList>
            <person name="Choi J.Y."/>
            <person name="Hwang C.Y."/>
        </authorList>
    </citation>
    <scope>NUCLEOTIDE SEQUENCE</scope>
    <source>
        <strain evidence="1">HL-RS19</strain>
    </source>
</reference>
<dbReference type="KEGG" id="lnu:N7U66_15155"/>
<protein>
    <submittedName>
        <fullName evidence="1">Uncharacterized protein</fullName>
    </submittedName>
</protein>
<evidence type="ECO:0000313" key="2">
    <source>
        <dbReference type="Proteomes" id="UP001164705"/>
    </source>
</evidence>
<dbReference type="EMBL" id="CP113088">
    <property type="protein sequence ID" value="WAC01381.1"/>
    <property type="molecule type" value="Genomic_DNA"/>
</dbReference>
<organism evidence="1 2">
    <name type="scientific">Lacinutrix neustonica</name>
    <dbReference type="NCBI Taxonomy" id="2980107"/>
    <lineage>
        <taxon>Bacteria</taxon>
        <taxon>Pseudomonadati</taxon>
        <taxon>Bacteroidota</taxon>
        <taxon>Flavobacteriia</taxon>
        <taxon>Flavobacteriales</taxon>
        <taxon>Flavobacteriaceae</taxon>
        <taxon>Lacinutrix</taxon>
    </lineage>
</organism>
<sequence length="44" mass="4653">MGSVSSNDLIAVLSTLERALIALGHPVVSGKSLQAFQNELLKMN</sequence>
<gene>
    <name evidence="1" type="ORF">N7U66_15155</name>
</gene>
<proteinExistence type="predicted"/>
<dbReference type="Gene3D" id="3.90.1150.10">
    <property type="entry name" value="Aspartate Aminotransferase, domain 1"/>
    <property type="match status" value="1"/>
</dbReference>
<dbReference type="RefSeq" id="WP_267675995.1">
    <property type="nucleotide sequence ID" value="NZ_CP113088.1"/>
</dbReference>
<evidence type="ECO:0000313" key="1">
    <source>
        <dbReference type="EMBL" id="WAC01381.1"/>
    </source>
</evidence>
<dbReference type="AlphaFoldDB" id="A0A9E8MUN5"/>
<dbReference type="Proteomes" id="UP001164705">
    <property type="component" value="Chromosome"/>
</dbReference>
<keyword evidence="2" id="KW-1185">Reference proteome</keyword>
<name>A0A9E8MUN5_9FLAO</name>
<accession>A0A9E8MUN5</accession>